<dbReference type="Pfam" id="PF00664">
    <property type="entry name" value="ABC_membrane"/>
    <property type="match status" value="1"/>
</dbReference>
<evidence type="ECO:0000256" key="7">
    <source>
        <dbReference type="ARBA" id="ARBA00022840"/>
    </source>
</evidence>
<keyword evidence="7 16" id="KW-0067">ATP-binding</keyword>
<feature type="transmembrane region" description="Helical" evidence="13">
    <location>
        <begin position="97"/>
        <end position="120"/>
    </location>
</feature>
<dbReference type="GO" id="GO:0034040">
    <property type="term" value="F:ATPase-coupled lipid transmembrane transporter activity"/>
    <property type="evidence" value="ECO:0007669"/>
    <property type="project" value="InterPro"/>
</dbReference>
<dbReference type="SMART" id="SM00382">
    <property type="entry name" value="AAA"/>
    <property type="match status" value="1"/>
</dbReference>
<dbReference type="PANTHER" id="PTHR43394:SF1">
    <property type="entry name" value="ATP-BINDING CASSETTE SUB-FAMILY B MEMBER 10, MITOCHONDRIAL"/>
    <property type="match status" value="1"/>
</dbReference>
<evidence type="ECO:0000256" key="8">
    <source>
        <dbReference type="ARBA" id="ARBA00022967"/>
    </source>
</evidence>
<dbReference type="Pfam" id="PF00005">
    <property type="entry name" value="ABC_tran"/>
    <property type="match status" value="1"/>
</dbReference>
<evidence type="ECO:0000256" key="13">
    <source>
        <dbReference type="SAM" id="Phobius"/>
    </source>
</evidence>
<feature type="transmembrane region" description="Helical" evidence="13">
    <location>
        <begin position="277"/>
        <end position="303"/>
    </location>
</feature>
<evidence type="ECO:0000256" key="5">
    <source>
        <dbReference type="ARBA" id="ARBA00022692"/>
    </source>
</evidence>
<organism evidence="16 17">
    <name type="scientific">Moraxella caviae</name>
    <dbReference type="NCBI Taxonomy" id="34060"/>
    <lineage>
        <taxon>Bacteria</taxon>
        <taxon>Pseudomonadati</taxon>
        <taxon>Pseudomonadota</taxon>
        <taxon>Gammaproteobacteria</taxon>
        <taxon>Moraxellales</taxon>
        <taxon>Moraxellaceae</taxon>
        <taxon>Moraxella</taxon>
    </lineage>
</organism>
<evidence type="ECO:0000256" key="1">
    <source>
        <dbReference type="ARBA" id="ARBA00004651"/>
    </source>
</evidence>
<keyword evidence="9 13" id="KW-1133">Transmembrane helix</keyword>
<name>A0A378R844_9GAMM</name>
<dbReference type="AlphaFoldDB" id="A0A378R844"/>
<proteinExistence type="predicted"/>
<keyword evidence="10" id="KW-0445">Lipid transport</keyword>
<dbReference type="NCBIfam" id="TIGR02203">
    <property type="entry name" value="MsbA_lipidA"/>
    <property type="match status" value="1"/>
</dbReference>
<dbReference type="SUPFAM" id="SSF52540">
    <property type="entry name" value="P-loop containing nucleoside triphosphate hydrolases"/>
    <property type="match status" value="1"/>
</dbReference>
<keyword evidence="3" id="KW-1003">Cell membrane</keyword>
<gene>
    <name evidence="16" type="primary">msbA_1</name>
    <name evidence="16" type="ORF">NCTC10293_01838</name>
</gene>
<dbReference type="Gene3D" id="3.40.50.300">
    <property type="entry name" value="P-loop containing nucleotide triphosphate hydrolases"/>
    <property type="match status" value="1"/>
</dbReference>
<dbReference type="InterPro" id="IPR003439">
    <property type="entry name" value="ABC_transporter-like_ATP-bd"/>
</dbReference>
<keyword evidence="4" id="KW-0997">Cell inner membrane</keyword>
<dbReference type="OrthoDB" id="9806127at2"/>
<evidence type="ECO:0000256" key="10">
    <source>
        <dbReference type="ARBA" id="ARBA00023055"/>
    </source>
</evidence>
<protein>
    <submittedName>
        <fullName evidence="16">Lipid A export ATP-binding/permease protein MsbA</fullName>
        <ecNumber evidence="16">3.6.3.-</ecNumber>
    </submittedName>
</protein>
<keyword evidence="2" id="KW-0813">Transport</keyword>
<feature type="transmembrane region" description="Helical" evidence="13">
    <location>
        <begin position="56"/>
        <end position="76"/>
    </location>
</feature>
<dbReference type="InterPro" id="IPR027417">
    <property type="entry name" value="P-loop_NTPase"/>
</dbReference>
<keyword evidence="16" id="KW-0378">Hydrolase</keyword>
<dbReference type="GO" id="GO:0005524">
    <property type="term" value="F:ATP binding"/>
    <property type="evidence" value="ECO:0007669"/>
    <property type="project" value="UniProtKB-KW"/>
</dbReference>
<evidence type="ECO:0000259" key="15">
    <source>
        <dbReference type="PROSITE" id="PS50929"/>
    </source>
</evidence>
<dbReference type="EMBL" id="UGQE01000004">
    <property type="protein sequence ID" value="STZ14246.1"/>
    <property type="molecule type" value="Genomic_DNA"/>
</dbReference>
<evidence type="ECO:0000256" key="3">
    <source>
        <dbReference type="ARBA" id="ARBA00022475"/>
    </source>
</evidence>
<feature type="domain" description="ABC transporter" evidence="14">
    <location>
        <begin position="373"/>
        <end position="608"/>
    </location>
</feature>
<dbReference type="GO" id="GO:0005886">
    <property type="term" value="C:plasma membrane"/>
    <property type="evidence" value="ECO:0007669"/>
    <property type="project" value="UniProtKB-SubCell"/>
</dbReference>
<dbReference type="Proteomes" id="UP000255279">
    <property type="component" value="Unassembled WGS sequence"/>
</dbReference>
<dbReference type="EC" id="3.6.3.-" evidence="16"/>
<dbReference type="InterPro" id="IPR011917">
    <property type="entry name" value="ABC_transpr_lipidA"/>
</dbReference>
<keyword evidence="8" id="KW-1278">Translocase</keyword>
<evidence type="ECO:0000256" key="2">
    <source>
        <dbReference type="ARBA" id="ARBA00022448"/>
    </source>
</evidence>
<evidence type="ECO:0000256" key="12">
    <source>
        <dbReference type="SAM" id="MobiDB-lite"/>
    </source>
</evidence>
<sequence length="612" mass="67653">MTTQFSPQTPDSQQKPNLQDEQTGNQTDSQADNQTNSQDVDKLATFLRLMRYLKPYWWAFIFVIIGFAISAGAEVGSAKLFEFIIDAINEDDRHRKFWFPFLVILLFVFRGVGAFLGSYYSALMARSLVYVLRIEVFEKLLRLPSEFFLNNPAGTISSKLIFNVEQVTAATTDSIMTLLKEGLTVIALFGYLFYINWRLTLVLMIVVPPVFWLIKRVSKRFAALSMDIQDTMSAISHITNEAITGYSVVKNYGGQSYEAARFNKASKDNLVKGMKMTVLAAINSPVIQLLMATGMCFVIWLSLRPEILGNTSAGEFASYLVAAGLLARPVKALTDVNQRLQRGIAAGVSIFELLDKAEEKDNGTLTPDIHGDIRFENVSLTYDSGVQAIKNFNLNIKAGETIAVVGRSGSGKTTLVNLLTRQLAPSTGKIYIDNQAIDDIKLASLRAQIAMVNQQVTLFLDTVAHNIAYGALAQKSRDEIMQAAKAAYAHDFISKLPKGYDSVIGAEGLSLSGGQRQRLSIARALLKDAPILVLDEATSALDNESEFYIQKALETVMQGRTTLVIAHRLSTIENADRIVVMDQGEIVEVGSHAELMAKGGMYKAMYERTFDE</sequence>
<keyword evidence="11 13" id="KW-0472">Membrane</keyword>
<dbReference type="SUPFAM" id="SSF90123">
    <property type="entry name" value="ABC transporter transmembrane region"/>
    <property type="match status" value="1"/>
</dbReference>
<evidence type="ECO:0000256" key="6">
    <source>
        <dbReference type="ARBA" id="ARBA00022741"/>
    </source>
</evidence>
<dbReference type="FunFam" id="3.40.50.300:FF:000218">
    <property type="entry name" value="Multidrug ABC transporter ATP-binding protein"/>
    <property type="match status" value="1"/>
</dbReference>
<dbReference type="GO" id="GO:0015421">
    <property type="term" value="F:ABC-type oligopeptide transporter activity"/>
    <property type="evidence" value="ECO:0007669"/>
    <property type="project" value="TreeGrafter"/>
</dbReference>
<dbReference type="PROSITE" id="PS50893">
    <property type="entry name" value="ABC_TRANSPORTER_2"/>
    <property type="match status" value="1"/>
</dbReference>
<evidence type="ECO:0000256" key="11">
    <source>
        <dbReference type="ARBA" id="ARBA00023136"/>
    </source>
</evidence>
<reference evidence="16 17" key="1">
    <citation type="submission" date="2018-06" db="EMBL/GenBank/DDBJ databases">
        <authorList>
            <consortium name="Pathogen Informatics"/>
            <person name="Doyle S."/>
        </authorList>
    </citation>
    <scope>NUCLEOTIDE SEQUENCE [LARGE SCALE GENOMIC DNA]</scope>
    <source>
        <strain evidence="16 17">NCTC10293</strain>
    </source>
</reference>
<dbReference type="InterPro" id="IPR003593">
    <property type="entry name" value="AAA+_ATPase"/>
</dbReference>
<evidence type="ECO:0000313" key="16">
    <source>
        <dbReference type="EMBL" id="STZ14246.1"/>
    </source>
</evidence>
<accession>A0A378R844</accession>
<feature type="region of interest" description="Disordered" evidence="12">
    <location>
        <begin position="1"/>
        <end position="36"/>
    </location>
</feature>
<dbReference type="PROSITE" id="PS50929">
    <property type="entry name" value="ABC_TM1F"/>
    <property type="match status" value="1"/>
</dbReference>
<feature type="transmembrane region" description="Helical" evidence="13">
    <location>
        <begin position="191"/>
        <end position="214"/>
    </location>
</feature>
<dbReference type="Gene3D" id="1.20.1560.10">
    <property type="entry name" value="ABC transporter type 1, transmembrane domain"/>
    <property type="match status" value="1"/>
</dbReference>
<dbReference type="PROSITE" id="PS00211">
    <property type="entry name" value="ABC_TRANSPORTER_1"/>
    <property type="match status" value="1"/>
</dbReference>
<evidence type="ECO:0000256" key="4">
    <source>
        <dbReference type="ARBA" id="ARBA00022519"/>
    </source>
</evidence>
<evidence type="ECO:0000313" key="17">
    <source>
        <dbReference type="Proteomes" id="UP000255279"/>
    </source>
</evidence>
<dbReference type="InterPro" id="IPR011527">
    <property type="entry name" value="ABC1_TM_dom"/>
</dbReference>
<keyword evidence="5 13" id="KW-0812">Transmembrane</keyword>
<comment type="subcellular location">
    <subcellularLocation>
        <location evidence="1">Cell membrane</location>
        <topology evidence="1">Multi-pass membrane protein</topology>
    </subcellularLocation>
</comment>
<evidence type="ECO:0000259" key="14">
    <source>
        <dbReference type="PROSITE" id="PS50893"/>
    </source>
</evidence>
<dbReference type="GO" id="GO:0016887">
    <property type="term" value="F:ATP hydrolysis activity"/>
    <property type="evidence" value="ECO:0007669"/>
    <property type="project" value="InterPro"/>
</dbReference>
<dbReference type="InterPro" id="IPR036640">
    <property type="entry name" value="ABC1_TM_sf"/>
</dbReference>
<keyword evidence="6" id="KW-0547">Nucleotide-binding</keyword>
<dbReference type="PANTHER" id="PTHR43394">
    <property type="entry name" value="ATP-DEPENDENT PERMEASE MDL1, MITOCHONDRIAL"/>
    <property type="match status" value="1"/>
</dbReference>
<dbReference type="InterPro" id="IPR039421">
    <property type="entry name" value="Type_1_exporter"/>
</dbReference>
<feature type="domain" description="ABC transmembrane type-1" evidence="15">
    <location>
        <begin position="61"/>
        <end position="342"/>
    </location>
</feature>
<dbReference type="CDD" id="cd18552">
    <property type="entry name" value="ABC_6TM_MsbA_like"/>
    <property type="match status" value="1"/>
</dbReference>
<evidence type="ECO:0000256" key="9">
    <source>
        <dbReference type="ARBA" id="ARBA00022989"/>
    </source>
</evidence>
<dbReference type="InterPro" id="IPR017871">
    <property type="entry name" value="ABC_transporter-like_CS"/>
</dbReference>